<sequence length="177" mass="19148">MVNDKNRGFTLIEMIVVITILGILAVIAAPRFLNYSSDARASAVEGLKGALVSGASLVHAKSVIQDVDSGTDYVDFNDDGVDDINVRSGYPRVAASCNNFVAELSVWLNMTIDASCEQNADAEWYGVTEQNMFHFMPQGYTATSQNCYVTYTTASKNEGNGWEDTDSAEIVMDTSGC</sequence>
<keyword evidence="1" id="KW-0812">Transmembrane</keyword>
<proteinExistence type="predicted"/>
<name>A0ABM8ZH69_9VIBR</name>
<dbReference type="SUPFAM" id="SSF54523">
    <property type="entry name" value="Pili subunits"/>
    <property type="match status" value="1"/>
</dbReference>
<feature type="transmembrane region" description="Helical" evidence="1">
    <location>
        <begin position="12"/>
        <end position="33"/>
    </location>
</feature>
<protein>
    <recommendedName>
        <fullName evidence="4">MSHA biogenesis protein MshA</fullName>
    </recommendedName>
</protein>
<evidence type="ECO:0000313" key="3">
    <source>
        <dbReference type="Proteomes" id="UP000838160"/>
    </source>
</evidence>
<dbReference type="InterPro" id="IPR045584">
    <property type="entry name" value="Pilin-like"/>
</dbReference>
<dbReference type="RefSeq" id="WP_290369128.1">
    <property type="nucleotide sequence ID" value="NZ_CAKLCM010000002.1"/>
</dbReference>
<gene>
    <name evidence="2" type="ORF">VHP8226_01254</name>
</gene>
<dbReference type="Gene3D" id="3.30.700.10">
    <property type="entry name" value="Glycoprotein, Type 4 Pilin"/>
    <property type="match status" value="1"/>
</dbReference>
<dbReference type="EMBL" id="CAKLCM010000002">
    <property type="protein sequence ID" value="CAH0525724.1"/>
    <property type="molecule type" value="Genomic_DNA"/>
</dbReference>
<dbReference type="NCBIfam" id="TIGR02532">
    <property type="entry name" value="IV_pilin_GFxxxE"/>
    <property type="match status" value="1"/>
</dbReference>
<keyword evidence="3" id="KW-1185">Reference proteome</keyword>
<accession>A0ABM8ZH69</accession>
<keyword evidence="1" id="KW-1133">Transmembrane helix</keyword>
<organism evidence="2 3">
    <name type="scientific">Vibrio hippocampi</name>
    <dbReference type="NCBI Taxonomy" id="654686"/>
    <lineage>
        <taxon>Bacteria</taxon>
        <taxon>Pseudomonadati</taxon>
        <taxon>Pseudomonadota</taxon>
        <taxon>Gammaproteobacteria</taxon>
        <taxon>Vibrionales</taxon>
        <taxon>Vibrionaceae</taxon>
        <taxon>Vibrio</taxon>
    </lineage>
</organism>
<comment type="caution">
    <text evidence="2">The sequence shown here is derived from an EMBL/GenBank/DDBJ whole genome shotgun (WGS) entry which is preliminary data.</text>
</comment>
<dbReference type="PROSITE" id="PS00409">
    <property type="entry name" value="PROKAR_NTER_METHYL"/>
    <property type="match status" value="1"/>
</dbReference>
<dbReference type="Proteomes" id="UP000838160">
    <property type="component" value="Unassembled WGS sequence"/>
</dbReference>
<evidence type="ECO:0000256" key="1">
    <source>
        <dbReference type="SAM" id="Phobius"/>
    </source>
</evidence>
<keyword evidence="1" id="KW-0472">Membrane</keyword>
<reference evidence="2" key="1">
    <citation type="submission" date="2021-12" db="EMBL/GenBank/DDBJ databases">
        <authorList>
            <person name="Rodrigo-Torres L."/>
            <person name="Arahal R. D."/>
            <person name="Lucena T."/>
        </authorList>
    </citation>
    <scope>NUCLEOTIDE SEQUENCE</scope>
    <source>
        <strain evidence="2">CECT 8226</strain>
    </source>
</reference>
<dbReference type="Pfam" id="PF07963">
    <property type="entry name" value="N_methyl"/>
    <property type="match status" value="1"/>
</dbReference>
<evidence type="ECO:0000313" key="2">
    <source>
        <dbReference type="EMBL" id="CAH0525724.1"/>
    </source>
</evidence>
<evidence type="ECO:0008006" key="4">
    <source>
        <dbReference type="Google" id="ProtNLM"/>
    </source>
</evidence>
<dbReference type="InterPro" id="IPR012902">
    <property type="entry name" value="N_methyl_site"/>
</dbReference>